<dbReference type="EMBL" id="PQVH01000005">
    <property type="protein sequence ID" value="TFW72624.1"/>
    <property type="molecule type" value="Genomic_DNA"/>
</dbReference>
<feature type="domain" description="Rod shape-determining protein MreC beta-barrel core" evidence="6">
    <location>
        <begin position="137"/>
        <end position="281"/>
    </location>
</feature>
<keyword evidence="8" id="KW-1185">Reference proteome</keyword>
<dbReference type="Gene3D" id="2.40.10.350">
    <property type="entry name" value="Rod shape-determining protein MreC, domain 2"/>
    <property type="match status" value="1"/>
</dbReference>
<protein>
    <recommendedName>
        <fullName evidence="2">Cell shape-determining protein MreC</fullName>
    </recommendedName>
    <alternativeName>
        <fullName evidence="4">Cell shape protein MreC</fullName>
    </alternativeName>
</protein>
<feature type="region of interest" description="Disordered" evidence="5">
    <location>
        <begin position="287"/>
        <end position="367"/>
    </location>
</feature>
<organism evidence="7 8">
    <name type="scientific">Methylotenera oryzisoli</name>
    <dbReference type="NCBI Taxonomy" id="2080758"/>
    <lineage>
        <taxon>Bacteria</taxon>
        <taxon>Pseudomonadati</taxon>
        <taxon>Pseudomonadota</taxon>
        <taxon>Betaproteobacteria</taxon>
        <taxon>Nitrosomonadales</taxon>
        <taxon>Methylophilaceae</taxon>
        <taxon>Methylotenera</taxon>
    </lineage>
</organism>
<dbReference type="InterPro" id="IPR042175">
    <property type="entry name" value="Cell/Rod_MreC_2"/>
</dbReference>
<dbReference type="InterPro" id="IPR055342">
    <property type="entry name" value="MreC_beta-barrel_core"/>
</dbReference>
<dbReference type="GO" id="GO:0008360">
    <property type="term" value="P:regulation of cell shape"/>
    <property type="evidence" value="ECO:0007669"/>
    <property type="project" value="UniProtKB-KW"/>
</dbReference>
<evidence type="ECO:0000313" key="8">
    <source>
        <dbReference type="Proteomes" id="UP000297706"/>
    </source>
</evidence>
<gene>
    <name evidence="7" type="ORF">C3Y98_03215</name>
</gene>
<dbReference type="InterPro" id="IPR042177">
    <property type="entry name" value="Cell/Rod_1"/>
</dbReference>
<evidence type="ECO:0000256" key="1">
    <source>
        <dbReference type="ARBA" id="ARBA00009369"/>
    </source>
</evidence>
<dbReference type="NCBIfam" id="TIGR00219">
    <property type="entry name" value="mreC"/>
    <property type="match status" value="1"/>
</dbReference>
<name>A0A4Y9VV09_9PROT</name>
<accession>A0A4Y9VV09</accession>
<dbReference type="PANTHER" id="PTHR34138">
    <property type="entry name" value="CELL SHAPE-DETERMINING PROTEIN MREC"/>
    <property type="match status" value="1"/>
</dbReference>
<feature type="compositionally biased region" description="Low complexity" evidence="5">
    <location>
        <begin position="302"/>
        <end position="317"/>
    </location>
</feature>
<sequence>MAGYHQNLDQQQAPAFFARGPSPLARLAFFSALSLALMATDSRLQYLGSVREHLMVVLQPLQLIANAPSVLYDSTSEYFSTHHRLLNENQFLRKQALVQAISLQKMKALTLENTNLRELLAANQSLEEFSQLGEILHVGRDPFTKKIIVNRGSNQQVVDGAAVVDAKGVIGQVTRTYPASSEVTLITDKSLTIPIQIERNGLRAIAFGHGRDNTLDLPFLPANVDIKRGDKLITSGIDGVYPKGLAVATVTDIQTSADSPFARIVCIPTGGIENHKQVLIVSISQPDNPASTNAATQQPGNADIATKAAAPTKPDAAQSPASKVPENKTPAVPVPATENLNQHKKPANPTPAVVTEPSTTHKPHAQD</sequence>
<evidence type="ECO:0000256" key="5">
    <source>
        <dbReference type="SAM" id="MobiDB-lite"/>
    </source>
</evidence>
<dbReference type="Gene3D" id="2.40.10.340">
    <property type="entry name" value="Rod shape-determining protein MreC, domain 1"/>
    <property type="match status" value="1"/>
</dbReference>
<reference evidence="7 8" key="1">
    <citation type="submission" date="2018-02" db="EMBL/GenBank/DDBJ databases">
        <title>A novel lanthanide dependent methylotroph, Methylotenera sp. La3113.</title>
        <authorList>
            <person name="Lv H."/>
            <person name="Tani A."/>
        </authorList>
    </citation>
    <scope>NUCLEOTIDE SEQUENCE [LARGE SCALE GENOMIC DNA]</scope>
    <source>
        <strain evidence="7 8">La3113</strain>
    </source>
</reference>
<evidence type="ECO:0000256" key="2">
    <source>
        <dbReference type="ARBA" id="ARBA00013855"/>
    </source>
</evidence>
<dbReference type="InterPro" id="IPR007221">
    <property type="entry name" value="MreC"/>
</dbReference>
<evidence type="ECO:0000256" key="4">
    <source>
        <dbReference type="ARBA" id="ARBA00032089"/>
    </source>
</evidence>
<comment type="similarity">
    <text evidence="1">Belongs to the MreC family.</text>
</comment>
<evidence type="ECO:0000259" key="6">
    <source>
        <dbReference type="Pfam" id="PF04085"/>
    </source>
</evidence>
<dbReference type="OrthoDB" id="9808025at2"/>
<keyword evidence="3" id="KW-0133">Cell shape</keyword>
<comment type="caution">
    <text evidence="7">The sequence shown here is derived from an EMBL/GenBank/DDBJ whole genome shotgun (WGS) entry which is preliminary data.</text>
</comment>
<evidence type="ECO:0000313" key="7">
    <source>
        <dbReference type="EMBL" id="TFW72624.1"/>
    </source>
</evidence>
<dbReference type="Proteomes" id="UP000297706">
    <property type="component" value="Unassembled WGS sequence"/>
</dbReference>
<dbReference type="PANTHER" id="PTHR34138:SF1">
    <property type="entry name" value="CELL SHAPE-DETERMINING PROTEIN MREC"/>
    <property type="match status" value="1"/>
</dbReference>
<evidence type="ECO:0000256" key="3">
    <source>
        <dbReference type="ARBA" id="ARBA00022960"/>
    </source>
</evidence>
<feature type="compositionally biased region" description="Polar residues" evidence="5">
    <location>
        <begin position="287"/>
        <end position="300"/>
    </location>
</feature>
<dbReference type="RefSeq" id="WP_135276657.1">
    <property type="nucleotide sequence ID" value="NZ_PQVH01000005.1"/>
</dbReference>
<dbReference type="Pfam" id="PF04085">
    <property type="entry name" value="MreC"/>
    <property type="match status" value="1"/>
</dbReference>
<dbReference type="AlphaFoldDB" id="A0A4Y9VV09"/>
<dbReference type="GO" id="GO:0005886">
    <property type="term" value="C:plasma membrane"/>
    <property type="evidence" value="ECO:0007669"/>
    <property type="project" value="TreeGrafter"/>
</dbReference>
<proteinExistence type="inferred from homology"/>